<dbReference type="EMBL" id="KQ976662">
    <property type="protein sequence ID" value="KYM78442.1"/>
    <property type="molecule type" value="Genomic_DNA"/>
</dbReference>
<dbReference type="Proteomes" id="UP000078540">
    <property type="component" value="Unassembled WGS sequence"/>
</dbReference>
<feature type="region of interest" description="Disordered" evidence="1">
    <location>
        <begin position="85"/>
        <end position="115"/>
    </location>
</feature>
<evidence type="ECO:0000256" key="1">
    <source>
        <dbReference type="SAM" id="MobiDB-lite"/>
    </source>
</evidence>
<reference evidence="2 3" key="1">
    <citation type="submission" date="2015-09" db="EMBL/GenBank/DDBJ databases">
        <title>Atta colombica WGS genome.</title>
        <authorList>
            <person name="Nygaard S."/>
            <person name="Hu H."/>
            <person name="Boomsma J."/>
            <person name="Zhang G."/>
        </authorList>
    </citation>
    <scope>NUCLEOTIDE SEQUENCE [LARGE SCALE GENOMIC DNA]</scope>
    <source>
        <strain evidence="2">Treedump-2</strain>
        <tissue evidence="2">Whole body</tissue>
    </source>
</reference>
<sequence length="128" mass="14171">MANAQRRGRETGWRREQRQDESERTERDPWRETERRDRHCSEFSEQSAATTAAAATAVAAAATTAEPVSRSCSCGGSLRRHRARRVSLPFSMKPTTVPAAATAPAASSSTTRDHRVLRQACDARRRSS</sequence>
<accession>A0A195B2C4</accession>
<name>A0A195B2C4_9HYME</name>
<protein>
    <submittedName>
        <fullName evidence="2">Uncharacterized protein</fullName>
    </submittedName>
</protein>
<feature type="region of interest" description="Disordered" evidence="1">
    <location>
        <begin position="1"/>
        <end position="48"/>
    </location>
</feature>
<organism evidence="2 3">
    <name type="scientific">Atta colombica</name>
    <dbReference type="NCBI Taxonomy" id="520822"/>
    <lineage>
        <taxon>Eukaryota</taxon>
        <taxon>Metazoa</taxon>
        <taxon>Ecdysozoa</taxon>
        <taxon>Arthropoda</taxon>
        <taxon>Hexapoda</taxon>
        <taxon>Insecta</taxon>
        <taxon>Pterygota</taxon>
        <taxon>Neoptera</taxon>
        <taxon>Endopterygota</taxon>
        <taxon>Hymenoptera</taxon>
        <taxon>Apocrita</taxon>
        <taxon>Aculeata</taxon>
        <taxon>Formicoidea</taxon>
        <taxon>Formicidae</taxon>
        <taxon>Myrmicinae</taxon>
        <taxon>Atta</taxon>
    </lineage>
</organism>
<gene>
    <name evidence="2" type="ORF">ALC53_11097</name>
</gene>
<proteinExistence type="predicted"/>
<evidence type="ECO:0000313" key="2">
    <source>
        <dbReference type="EMBL" id="KYM78442.1"/>
    </source>
</evidence>
<feature type="compositionally biased region" description="Low complexity" evidence="1">
    <location>
        <begin position="94"/>
        <end position="110"/>
    </location>
</feature>
<keyword evidence="3" id="KW-1185">Reference proteome</keyword>
<evidence type="ECO:0000313" key="3">
    <source>
        <dbReference type="Proteomes" id="UP000078540"/>
    </source>
</evidence>
<dbReference type="AlphaFoldDB" id="A0A195B2C4"/>
<feature type="compositionally biased region" description="Basic and acidic residues" evidence="1">
    <location>
        <begin position="7"/>
        <end position="42"/>
    </location>
</feature>